<protein>
    <submittedName>
        <fullName evidence="14">Cadmium-translocating P-type ATPase</fullName>
    </submittedName>
</protein>
<evidence type="ECO:0000313" key="14">
    <source>
        <dbReference type="EMBL" id="QZD91538.1"/>
    </source>
</evidence>
<dbReference type="InterPro" id="IPR023214">
    <property type="entry name" value="HAD_sf"/>
</dbReference>
<accession>A0ABX8ZR89</accession>
<dbReference type="PROSITE" id="PS00154">
    <property type="entry name" value="ATPASE_E1_E2"/>
    <property type="match status" value="1"/>
</dbReference>
<dbReference type="Pfam" id="PF00702">
    <property type="entry name" value="Hydrolase"/>
    <property type="match status" value="1"/>
</dbReference>
<dbReference type="NCBIfam" id="TIGR01494">
    <property type="entry name" value="ATPase_P-type"/>
    <property type="match status" value="1"/>
</dbReference>
<dbReference type="InterPro" id="IPR027256">
    <property type="entry name" value="P-typ_ATPase_IB"/>
</dbReference>
<evidence type="ECO:0000256" key="8">
    <source>
        <dbReference type="ARBA" id="ARBA00022989"/>
    </source>
</evidence>
<feature type="transmembrane region" description="Helical" evidence="10">
    <location>
        <begin position="128"/>
        <end position="146"/>
    </location>
</feature>
<comment type="subcellular location">
    <subcellularLocation>
        <location evidence="10">Cell membrane</location>
    </subcellularLocation>
    <subcellularLocation>
        <location evidence="1">Endomembrane system</location>
        <topology evidence="1">Multi-pass membrane protein</topology>
    </subcellularLocation>
</comment>
<dbReference type="Gene3D" id="3.40.1110.10">
    <property type="entry name" value="Calcium-transporting ATPase, cytoplasmic domain N"/>
    <property type="match status" value="1"/>
</dbReference>
<evidence type="ECO:0000256" key="4">
    <source>
        <dbReference type="ARBA" id="ARBA00022723"/>
    </source>
</evidence>
<keyword evidence="8 10" id="KW-1133">Transmembrane helix</keyword>
<dbReference type="InterPro" id="IPR008250">
    <property type="entry name" value="ATPase_P-typ_transduc_dom_A_sf"/>
</dbReference>
<dbReference type="PRINTS" id="PR00943">
    <property type="entry name" value="CUATPASE"/>
</dbReference>
<evidence type="ECO:0000256" key="10">
    <source>
        <dbReference type="RuleBase" id="RU362081"/>
    </source>
</evidence>
<feature type="domain" description="P-type ATPase A" evidence="12">
    <location>
        <begin position="234"/>
        <end position="334"/>
    </location>
</feature>
<keyword evidence="10" id="KW-1003">Cell membrane</keyword>
<comment type="similarity">
    <text evidence="2 10">Belongs to the cation transport ATPase (P-type) (TC 3.A.3) family. Type IB subfamily.</text>
</comment>
<dbReference type="InterPro" id="IPR023299">
    <property type="entry name" value="ATPase_P-typ_cyto_dom_N"/>
</dbReference>
<dbReference type="SFLD" id="SFLDS00003">
    <property type="entry name" value="Haloacid_Dehalogenase"/>
    <property type="match status" value="1"/>
</dbReference>
<name>A0ABX8ZR89_9SPHN</name>
<evidence type="ECO:0000313" key="15">
    <source>
        <dbReference type="Proteomes" id="UP000824300"/>
    </source>
</evidence>
<feature type="transmembrane region" description="Helical" evidence="10">
    <location>
        <begin position="196"/>
        <end position="216"/>
    </location>
</feature>
<dbReference type="NCBIfam" id="TIGR01525">
    <property type="entry name" value="ATPase-IB_hvy"/>
    <property type="match status" value="1"/>
</dbReference>
<dbReference type="Pfam" id="PF00122">
    <property type="entry name" value="E1-E2_ATPase"/>
    <property type="match status" value="1"/>
</dbReference>
<dbReference type="InterPro" id="IPR001757">
    <property type="entry name" value="P_typ_ATPase"/>
</dbReference>
<dbReference type="InterPro" id="IPR044492">
    <property type="entry name" value="P_typ_ATPase_HD_dom"/>
</dbReference>
<dbReference type="SFLD" id="SFLDF00027">
    <property type="entry name" value="p-type_atpase"/>
    <property type="match status" value="1"/>
</dbReference>
<proteinExistence type="inferred from homology"/>
<dbReference type="InterPro" id="IPR045800">
    <property type="entry name" value="HMBD"/>
</dbReference>
<keyword evidence="4 10" id="KW-0479">Metal-binding</keyword>
<dbReference type="SUPFAM" id="SSF81665">
    <property type="entry name" value="Calcium ATPase, transmembrane domain M"/>
    <property type="match status" value="1"/>
</dbReference>
<feature type="compositionally biased region" description="Basic and acidic residues" evidence="11">
    <location>
        <begin position="1"/>
        <end position="15"/>
    </location>
</feature>
<dbReference type="InterPro" id="IPR036412">
    <property type="entry name" value="HAD-like_sf"/>
</dbReference>
<feature type="transmembrane region" description="Helical" evidence="10">
    <location>
        <begin position="695"/>
        <end position="714"/>
    </location>
</feature>
<keyword evidence="6 10" id="KW-0067">ATP-binding</keyword>
<dbReference type="PRINTS" id="PR00119">
    <property type="entry name" value="CATATPASE"/>
</dbReference>
<feature type="domain" description="Heavy metal binding" evidence="13">
    <location>
        <begin position="46"/>
        <end position="71"/>
    </location>
</feature>
<dbReference type="Gene3D" id="3.40.50.1000">
    <property type="entry name" value="HAD superfamily/HAD-like"/>
    <property type="match status" value="1"/>
</dbReference>
<evidence type="ECO:0000256" key="9">
    <source>
        <dbReference type="ARBA" id="ARBA00023136"/>
    </source>
</evidence>
<feature type="transmembrane region" description="Helical" evidence="10">
    <location>
        <begin position="720"/>
        <end position="742"/>
    </location>
</feature>
<feature type="transmembrane region" description="Helical" evidence="10">
    <location>
        <begin position="158"/>
        <end position="181"/>
    </location>
</feature>
<dbReference type="PANTHER" id="PTHR43520:SF8">
    <property type="entry name" value="P-TYPE CU(+) TRANSPORTER"/>
    <property type="match status" value="1"/>
</dbReference>
<evidence type="ECO:0000256" key="3">
    <source>
        <dbReference type="ARBA" id="ARBA00022692"/>
    </source>
</evidence>
<evidence type="ECO:0000256" key="2">
    <source>
        <dbReference type="ARBA" id="ARBA00006024"/>
    </source>
</evidence>
<dbReference type="RefSeq" id="WP_221427244.1">
    <property type="nucleotide sequence ID" value="NZ_CP081296.1"/>
</dbReference>
<dbReference type="PANTHER" id="PTHR43520">
    <property type="entry name" value="ATP7, ISOFORM B"/>
    <property type="match status" value="1"/>
</dbReference>
<gene>
    <name evidence="14" type="primary">cadA</name>
    <name evidence="14" type="ORF">K3162_08120</name>
</gene>
<feature type="region of interest" description="Disordered" evidence="11">
    <location>
        <begin position="1"/>
        <end position="23"/>
    </location>
</feature>
<keyword evidence="3 10" id="KW-0812">Transmembrane</keyword>
<dbReference type="CDD" id="cd02094">
    <property type="entry name" value="P-type_ATPase_Cu-like"/>
    <property type="match status" value="1"/>
</dbReference>
<evidence type="ECO:0000256" key="6">
    <source>
        <dbReference type="ARBA" id="ARBA00022840"/>
    </source>
</evidence>
<feature type="transmembrane region" description="Helical" evidence="10">
    <location>
        <begin position="93"/>
        <end position="116"/>
    </location>
</feature>
<evidence type="ECO:0000256" key="5">
    <source>
        <dbReference type="ARBA" id="ARBA00022741"/>
    </source>
</evidence>
<evidence type="ECO:0000256" key="1">
    <source>
        <dbReference type="ARBA" id="ARBA00004127"/>
    </source>
</evidence>
<keyword evidence="5 10" id="KW-0547">Nucleotide-binding</keyword>
<dbReference type="SUPFAM" id="SSF81653">
    <property type="entry name" value="Calcium ATPase, transduction domain A"/>
    <property type="match status" value="1"/>
</dbReference>
<evidence type="ECO:0000259" key="12">
    <source>
        <dbReference type="Pfam" id="PF00122"/>
    </source>
</evidence>
<dbReference type="InterPro" id="IPR018303">
    <property type="entry name" value="ATPase_P-typ_P_site"/>
</dbReference>
<dbReference type="EMBL" id="CP081296">
    <property type="protein sequence ID" value="QZD91538.1"/>
    <property type="molecule type" value="Genomic_DNA"/>
</dbReference>
<keyword evidence="7" id="KW-1278">Translocase</keyword>
<sequence>MSKDADHNRSGHHDQASCQGGHLGGYREPARGGKYDLVPSDYEGAVFTCPMHPQVRQTHSGPCPICGMALELESAPQAEEGPNPELGDFTRRFWIGAILTLPVLLIAMGPMIGLGAIREAIGQGRAQWAELVFATPVVLWCGWPFLERGWKSFASWNLNMFSLISMGVVSAWLFSVAAVFAPEVFPAGFRDMHGHVPVYFEAAAVIIVLVLLGQVMELRAREGTGKAIRALLDLASKTARIIHDDGSEEEVSLEEIQVGNYLRVRPGEKVPVDGRVIEGHSAVDESMITGEPVPVEKAKGDPVTGATINGTGSLIIEAQRIGADTVLSQIVDMVAKAQRSRAPIQKYADKVAGWFVPSVIGVAFIAFIAWAILGPEPALSYALIAAVSVLIIACPCALGLATPMSIMTATGRGAQSGILIKNAEALERFETIETLIVDKTGTLTEGKPRLIAVISEGGSAEDELLRVAATLERGSEHPLAEAIVSGAHDRGLQLSNTEMFEAITGKGVKGVVDGRSVALGNAALMQDLGLEPARLAEAAGARRDEGETVMFVAIERALAGMISVADPVKETTPAALSALHQLGFRIIMATGDNERTAVAIAKRLGIDDVRADVLPEDKARIVRDLQQQGYKVAMAGDGVNDAPALAQADVGIAMGTGADVAIESAGITLVKGNLDGIVRARRLTLATMRNIRQNLFFALFYNALGVPVAAGILYPVMGILISPMIAAFAMSASSISVVANSLRLRSINI</sequence>
<organism evidence="14 15">
    <name type="scientific">Qipengyuania xiapuensis</name>
    <dbReference type="NCBI Taxonomy" id="2867236"/>
    <lineage>
        <taxon>Bacteria</taxon>
        <taxon>Pseudomonadati</taxon>
        <taxon>Pseudomonadota</taxon>
        <taxon>Alphaproteobacteria</taxon>
        <taxon>Sphingomonadales</taxon>
        <taxon>Erythrobacteraceae</taxon>
        <taxon>Qipengyuania</taxon>
    </lineage>
</organism>
<reference evidence="14 15" key="1">
    <citation type="submission" date="2021-08" db="EMBL/GenBank/DDBJ databases">
        <title>Comparative Genomics Analysis of the Genus Qipengyuania Reveals Extensive Genetic Diversity and Metabolic Versatility, Including the Description of Fifteen Novel Species.</title>
        <authorList>
            <person name="Liu Y."/>
        </authorList>
    </citation>
    <scope>NUCLEOTIDE SEQUENCE [LARGE SCALE GENOMIC DNA]</scope>
    <source>
        <strain evidence="14 15">1NDW3</strain>
    </source>
</reference>
<evidence type="ECO:0000256" key="7">
    <source>
        <dbReference type="ARBA" id="ARBA00022967"/>
    </source>
</evidence>
<keyword evidence="9 10" id="KW-0472">Membrane</keyword>
<dbReference type="NCBIfam" id="TIGR01511">
    <property type="entry name" value="ATPase-IB1_Cu"/>
    <property type="match status" value="1"/>
</dbReference>
<dbReference type="SUPFAM" id="SSF56784">
    <property type="entry name" value="HAD-like"/>
    <property type="match status" value="1"/>
</dbReference>
<evidence type="ECO:0000259" key="13">
    <source>
        <dbReference type="Pfam" id="PF19335"/>
    </source>
</evidence>
<dbReference type="Proteomes" id="UP000824300">
    <property type="component" value="Chromosome"/>
</dbReference>
<feature type="transmembrane region" description="Helical" evidence="10">
    <location>
        <begin position="351"/>
        <end position="373"/>
    </location>
</feature>
<keyword evidence="15" id="KW-1185">Reference proteome</keyword>
<dbReference type="Gene3D" id="2.70.150.10">
    <property type="entry name" value="Calcium-transporting ATPase, cytoplasmic transduction domain A"/>
    <property type="match status" value="1"/>
</dbReference>
<dbReference type="InterPro" id="IPR023298">
    <property type="entry name" value="ATPase_P-typ_TM_dom_sf"/>
</dbReference>
<feature type="transmembrane region" description="Helical" evidence="10">
    <location>
        <begin position="379"/>
        <end position="402"/>
    </location>
</feature>
<dbReference type="SFLD" id="SFLDG00002">
    <property type="entry name" value="C1.7:_P-type_atpase_like"/>
    <property type="match status" value="1"/>
</dbReference>
<dbReference type="Pfam" id="PF19335">
    <property type="entry name" value="HMBD"/>
    <property type="match status" value="1"/>
</dbReference>
<dbReference type="InterPro" id="IPR059000">
    <property type="entry name" value="ATPase_P-type_domA"/>
</dbReference>
<dbReference type="NCBIfam" id="TIGR01512">
    <property type="entry name" value="ATPase-IB2_Cd"/>
    <property type="match status" value="1"/>
</dbReference>
<evidence type="ECO:0000256" key="11">
    <source>
        <dbReference type="SAM" id="MobiDB-lite"/>
    </source>
</evidence>